<proteinExistence type="predicted"/>
<gene>
    <name evidence="1" type="ORF">PGLA2088_LOCUS14173</name>
</gene>
<dbReference type="EMBL" id="CAJNNW010017227">
    <property type="protein sequence ID" value="CAE8660530.1"/>
    <property type="molecule type" value="Genomic_DNA"/>
</dbReference>
<protein>
    <submittedName>
        <fullName evidence="1">Uncharacterized protein</fullName>
    </submittedName>
</protein>
<sequence>SWSGEDRPEEPDSSGAVASGGEQWLAPNIVLEYYRVLHVVGALFDAFGVRWWVSHGSLIGALRDGGLSKHAEDLEIDIPAADVEKLQDSQVRAWLGRNGYELSFDPRGRCFKIWPSGSEQTPEANKDDQLVDQSWWLPQQRVGAPALDVYVLENPEEGQGAERHYISNDEFHCNKKVCTQKWRAAELASFYMVPFGDGQVRVPVGAPDYLSRVYGDDWNTTVRPHRWAAAHGEGFEAIPVSHLRSRAAEPSGPLLEPVLPP</sequence>
<dbReference type="AlphaFoldDB" id="A0A813J142"/>
<name>A0A813J142_POLGL</name>
<organism evidence="1 2">
    <name type="scientific">Polarella glacialis</name>
    <name type="common">Dinoflagellate</name>
    <dbReference type="NCBI Taxonomy" id="89957"/>
    <lineage>
        <taxon>Eukaryota</taxon>
        <taxon>Sar</taxon>
        <taxon>Alveolata</taxon>
        <taxon>Dinophyceae</taxon>
        <taxon>Suessiales</taxon>
        <taxon>Suessiaceae</taxon>
        <taxon>Polarella</taxon>
    </lineage>
</organism>
<evidence type="ECO:0000313" key="2">
    <source>
        <dbReference type="Proteomes" id="UP000626109"/>
    </source>
</evidence>
<evidence type="ECO:0000313" key="1">
    <source>
        <dbReference type="EMBL" id="CAE8660530.1"/>
    </source>
</evidence>
<comment type="caution">
    <text evidence="1">The sequence shown here is derived from an EMBL/GenBank/DDBJ whole genome shotgun (WGS) entry which is preliminary data.</text>
</comment>
<feature type="non-terminal residue" evidence="1">
    <location>
        <position position="1"/>
    </location>
</feature>
<accession>A0A813J142</accession>
<dbReference type="Proteomes" id="UP000626109">
    <property type="component" value="Unassembled WGS sequence"/>
</dbReference>
<reference evidence="1" key="1">
    <citation type="submission" date="2021-02" db="EMBL/GenBank/DDBJ databases">
        <authorList>
            <person name="Dougan E. K."/>
            <person name="Rhodes N."/>
            <person name="Thang M."/>
            <person name="Chan C."/>
        </authorList>
    </citation>
    <scope>NUCLEOTIDE SEQUENCE</scope>
</reference>